<dbReference type="GO" id="GO:0006412">
    <property type="term" value="P:translation"/>
    <property type="evidence" value="ECO:0007669"/>
    <property type="project" value="TreeGrafter"/>
</dbReference>
<keyword evidence="3" id="KW-0687">Ribonucleoprotein</keyword>
<accession>A0A2S6FZK4</accession>
<dbReference type="CDD" id="cd04465">
    <property type="entry name" value="S1_RPS1_repeat_ec2_hs2"/>
    <property type="match status" value="1"/>
</dbReference>
<dbReference type="FunFam" id="2.40.50.140:FF:000103">
    <property type="entry name" value="protein RRP5 homolog"/>
    <property type="match status" value="1"/>
</dbReference>
<dbReference type="InterPro" id="IPR012340">
    <property type="entry name" value="NA-bd_OB-fold"/>
</dbReference>
<dbReference type="PRINTS" id="PR00681">
    <property type="entry name" value="RIBOSOMALS1"/>
</dbReference>
<dbReference type="SUPFAM" id="SSF50249">
    <property type="entry name" value="Nucleic acid-binding proteins"/>
    <property type="match status" value="4"/>
</dbReference>
<gene>
    <name evidence="6" type="ORF">BD821_103145</name>
</gene>
<dbReference type="RefSeq" id="WP_104409425.1">
    <property type="nucleotide sequence ID" value="NZ_PTIS01000003.1"/>
</dbReference>
<evidence type="ECO:0000313" key="7">
    <source>
        <dbReference type="Proteomes" id="UP000239863"/>
    </source>
</evidence>
<dbReference type="STRING" id="37659.GCA_000703125_02074"/>
<comment type="function">
    <text evidence="4">Binds mRNA; thus facilitating recognition of the initiation point. It is needed to translate mRNA with a short Shine-Dalgarno (SD) purine-rich sequence.</text>
</comment>
<comment type="similarity">
    <text evidence="1">Belongs to the bacterial ribosomal protein bS1 family.</text>
</comment>
<dbReference type="PROSITE" id="PS50126">
    <property type="entry name" value="S1"/>
    <property type="match status" value="4"/>
</dbReference>
<dbReference type="GO" id="GO:0003729">
    <property type="term" value="F:mRNA binding"/>
    <property type="evidence" value="ECO:0007669"/>
    <property type="project" value="UniProtKB-ARBA"/>
</dbReference>
<evidence type="ECO:0000313" key="6">
    <source>
        <dbReference type="EMBL" id="PPK49016.1"/>
    </source>
</evidence>
<evidence type="ECO:0000256" key="4">
    <source>
        <dbReference type="ARBA" id="ARBA00025604"/>
    </source>
</evidence>
<dbReference type="CDD" id="cd05687">
    <property type="entry name" value="S1_RPS1_repeat_ec1_hs1"/>
    <property type="match status" value="1"/>
</dbReference>
<dbReference type="Proteomes" id="UP000239863">
    <property type="component" value="Unassembled WGS sequence"/>
</dbReference>
<dbReference type="Gene3D" id="2.40.50.140">
    <property type="entry name" value="Nucleic acid-binding proteins"/>
    <property type="match status" value="4"/>
</dbReference>
<dbReference type="Pfam" id="PF00575">
    <property type="entry name" value="S1"/>
    <property type="match status" value="4"/>
</dbReference>
<evidence type="ECO:0000256" key="2">
    <source>
        <dbReference type="ARBA" id="ARBA00022980"/>
    </source>
</evidence>
<dbReference type="InterPro" id="IPR050437">
    <property type="entry name" value="Ribos_protein_bS1-like"/>
</dbReference>
<dbReference type="CDD" id="cd05688">
    <property type="entry name" value="S1_RPS1_repeat_ec3"/>
    <property type="match status" value="1"/>
</dbReference>
<dbReference type="AlphaFoldDB" id="A0A2S6FZK4"/>
<keyword evidence="2 6" id="KW-0689">Ribosomal protein</keyword>
<evidence type="ECO:0000256" key="3">
    <source>
        <dbReference type="ARBA" id="ARBA00023274"/>
    </source>
</evidence>
<comment type="caution">
    <text evidence="6">The sequence shown here is derived from an EMBL/GenBank/DDBJ whole genome shotgun (WGS) entry which is preliminary data.</text>
</comment>
<dbReference type="SMART" id="SM00316">
    <property type="entry name" value="S1"/>
    <property type="match status" value="4"/>
</dbReference>
<evidence type="ECO:0000259" key="5">
    <source>
        <dbReference type="PROSITE" id="PS50126"/>
    </source>
</evidence>
<dbReference type="NCBIfam" id="NF005208">
    <property type="entry name" value="PRK06676.1"/>
    <property type="match status" value="1"/>
</dbReference>
<reference evidence="6 7" key="1">
    <citation type="submission" date="2018-02" db="EMBL/GenBank/DDBJ databases">
        <title>Genomic Encyclopedia of Archaeal and Bacterial Type Strains, Phase II (KMG-II): from individual species to whole genera.</title>
        <authorList>
            <person name="Goeker M."/>
        </authorList>
    </citation>
    <scope>NUCLEOTIDE SEQUENCE [LARGE SCALE GENOMIC DNA]</scope>
    <source>
        <strain evidence="6 7">DSM 15099</strain>
    </source>
</reference>
<proteinExistence type="inferred from homology"/>
<dbReference type="GO" id="GO:0022627">
    <property type="term" value="C:cytosolic small ribosomal subunit"/>
    <property type="evidence" value="ECO:0007669"/>
    <property type="project" value="TreeGrafter"/>
</dbReference>
<dbReference type="FunFam" id="2.40.50.140:FF:000051">
    <property type="entry name" value="RNA-binding transcriptional accessory protein"/>
    <property type="match status" value="1"/>
</dbReference>
<dbReference type="EMBL" id="PTIS01000003">
    <property type="protein sequence ID" value="PPK49016.1"/>
    <property type="molecule type" value="Genomic_DNA"/>
</dbReference>
<dbReference type="InterPro" id="IPR035104">
    <property type="entry name" value="Ribosomal_protein_S1-like"/>
</dbReference>
<organism evidence="6 7">
    <name type="scientific">Clostridium algidicarnis DSM 15099</name>
    <dbReference type="NCBI Taxonomy" id="1121295"/>
    <lineage>
        <taxon>Bacteria</taxon>
        <taxon>Bacillati</taxon>
        <taxon>Bacillota</taxon>
        <taxon>Clostridia</taxon>
        <taxon>Eubacteriales</taxon>
        <taxon>Clostridiaceae</taxon>
        <taxon>Clostridium</taxon>
    </lineage>
</organism>
<feature type="domain" description="S1 motif" evidence="5">
    <location>
        <begin position="56"/>
        <end position="125"/>
    </location>
</feature>
<dbReference type="OrthoDB" id="9804077at2"/>
<dbReference type="PANTHER" id="PTHR10724:SF7">
    <property type="entry name" value="SMALL RIBOSOMAL SUBUNIT PROTEIN BS1C"/>
    <property type="match status" value="1"/>
</dbReference>
<name>A0A2S6FZK4_9CLOT</name>
<dbReference type="InterPro" id="IPR003029">
    <property type="entry name" value="S1_domain"/>
</dbReference>
<feature type="domain" description="S1 motif" evidence="5">
    <location>
        <begin position="315"/>
        <end position="384"/>
    </location>
</feature>
<feature type="domain" description="S1 motif" evidence="5">
    <location>
        <begin position="143"/>
        <end position="209"/>
    </location>
</feature>
<protein>
    <submittedName>
        <fullName evidence="6">Small subunit ribosomal protein S1</fullName>
    </submittedName>
</protein>
<sequence>MEDNIKNEELKLEDVVKDEVTKENQKIESPEKVEVVDTKEEEITKDAYDFKKIQKDDLITGTVIKVNKEEVFVNINYMADGIIPKSEAIENVEEELDTLFKEGDKVNVLVMEINDGEGNVLLSKNKAEAIKVWDDFEESLKDSTLLQVMIKEEVKGGLIAYIKGVRLFLPASHVSIRHIDNLKDFIGKSLDVRVIELDRAKGNVVISRKVVELDEQNKKSEELWKELKIGEKRNGEVVRLARFGAFVDIGGIQGLVHISDLSWKRISDPQEVVSVGDEVQVYILDFDKEKNRVSLGLKDLEEDPWNTVNTKYKVNDIVEANISNIAKFGAFVEIEPGVEGLVPLGEIQEERVINASDILEKGQKVKVKILNMDVDAHRITLSIKEAIDDGIDYSSFNEKGDNITLADILGDKLKNFKIK</sequence>
<dbReference type="GO" id="GO:0003735">
    <property type="term" value="F:structural constituent of ribosome"/>
    <property type="evidence" value="ECO:0007669"/>
    <property type="project" value="TreeGrafter"/>
</dbReference>
<dbReference type="PANTHER" id="PTHR10724">
    <property type="entry name" value="30S RIBOSOMAL PROTEIN S1"/>
    <property type="match status" value="1"/>
</dbReference>
<feature type="domain" description="S1 motif" evidence="5">
    <location>
        <begin position="230"/>
        <end position="298"/>
    </location>
</feature>
<evidence type="ECO:0000256" key="1">
    <source>
        <dbReference type="ARBA" id="ARBA00006767"/>
    </source>
</evidence>